<feature type="compositionally biased region" description="Basic and acidic residues" evidence="1">
    <location>
        <begin position="258"/>
        <end position="267"/>
    </location>
</feature>
<dbReference type="AlphaFoldDB" id="A0AAE0JJ62"/>
<organism evidence="2 3">
    <name type="scientific">Neurospora tetraspora</name>
    <dbReference type="NCBI Taxonomy" id="94610"/>
    <lineage>
        <taxon>Eukaryota</taxon>
        <taxon>Fungi</taxon>
        <taxon>Dikarya</taxon>
        <taxon>Ascomycota</taxon>
        <taxon>Pezizomycotina</taxon>
        <taxon>Sordariomycetes</taxon>
        <taxon>Sordariomycetidae</taxon>
        <taxon>Sordariales</taxon>
        <taxon>Sordariaceae</taxon>
        <taxon>Neurospora</taxon>
    </lineage>
</organism>
<comment type="caution">
    <text evidence="2">The sequence shown here is derived from an EMBL/GenBank/DDBJ whole genome shotgun (WGS) entry which is preliminary data.</text>
</comment>
<feature type="region of interest" description="Disordered" evidence="1">
    <location>
        <begin position="1"/>
        <end position="373"/>
    </location>
</feature>
<feature type="compositionally biased region" description="Low complexity" evidence="1">
    <location>
        <begin position="192"/>
        <end position="209"/>
    </location>
</feature>
<dbReference type="PANTHER" id="PTHR39606">
    <property type="entry name" value="SURFACE PROTEIN, PUTATIVE-RELATED"/>
    <property type="match status" value="1"/>
</dbReference>
<reference evidence="2" key="1">
    <citation type="journal article" date="2023" name="Mol. Phylogenet. Evol.">
        <title>Genome-scale phylogeny and comparative genomics of the fungal order Sordariales.</title>
        <authorList>
            <person name="Hensen N."/>
            <person name="Bonometti L."/>
            <person name="Westerberg I."/>
            <person name="Brannstrom I.O."/>
            <person name="Guillou S."/>
            <person name="Cros-Aarteil S."/>
            <person name="Calhoun S."/>
            <person name="Haridas S."/>
            <person name="Kuo A."/>
            <person name="Mondo S."/>
            <person name="Pangilinan J."/>
            <person name="Riley R."/>
            <person name="LaButti K."/>
            <person name="Andreopoulos B."/>
            <person name="Lipzen A."/>
            <person name="Chen C."/>
            <person name="Yan M."/>
            <person name="Daum C."/>
            <person name="Ng V."/>
            <person name="Clum A."/>
            <person name="Steindorff A."/>
            <person name="Ohm R.A."/>
            <person name="Martin F."/>
            <person name="Silar P."/>
            <person name="Natvig D.O."/>
            <person name="Lalanne C."/>
            <person name="Gautier V."/>
            <person name="Ament-Velasquez S.L."/>
            <person name="Kruys A."/>
            <person name="Hutchinson M.I."/>
            <person name="Powell A.J."/>
            <person name="Barry K."/>
            <person name="Miller A.N."/>
            <person name="Grigoriev I.V."/>
            <person name="Debuchy R."/>
            <person name="Gladieux P."/>
            <person name="Hiltunen Thoren M."/>
            <person name="Johannesson H."/>
        </authorList>
    </citation>
    <scope>NUCLEOTIDE SEQUENCE</scope>
    <source>
        <strain evidence="2">CBS 560.94</strain>
    </source>
</reference>
<dbReference type="Proteomes" id="UP001278500">
    <property type="component" value="Unassembled WGS sequence"/>
</dbReference>
<feature type="compositionally biased region" description="Polar residues" evidence="1">
    <location>
        <begin position="127"/>
        <end position="138"/>
    </location>
</feature>
<feature type="compositionally biased region" description="Basic and acidic residues" evidence="1">
    <location>
        <begin position="292"/>
        <end position="304"/>
    </location>
</feature>
<dbReference type="GeneID" id="87868746"/>
<feature type="compositionally biased region" description="Low complexity" evidence="1">
    <location>
        <begin position="139"/>
        <end position="156"/>
    </location>
</feature>
<feature type="compositionally biased region" description="Polar residues" evidence="1">
    <location>
        <begin position="216"/>
        <end position="225"/>
    </location>
</feature>
<dbReference type="PANTHER" id="PTHR39606:SF1">
    <property type="entry name" value="CELL SURFACE PROTEIN"/>
    <property type="match status" value="1"/>
</dbReference>
<feature type="compositionally biased region" description="Low complexity" evidence="1">
    <location>
        <begin position="226"/>
        <end position="245"/>
    </location>
</feature>
<feature type="compositionally biased region" description="Basic and acidic residues" evidence="1">
    <location>
        <begin position="7"/>
        <end position="22"/>
    </location>
</feature>
<evidence type="ECO:0000313" key="3">
    <source>
        <dbReference type="Proteomes" id="UP001278500"/>
    </source>
</evidence>
<feature type="compositionally biased region" description="Basic and acidic residues" evidence="1">
    <location>
        <begin position="117"/>
        <end position="126"/>
    </location>
</feature>
<feature type="compositionally biased region" description="Low complexity" evidence="1">
    <location>
        <begin position="77"/>
        <end position="100"/>
    </location>
</feature>
<dbReference type="EMBL" id="JAUEPP010000002">
    <property type="protein sequence ID" value="KAK3350640.1"/>
    <property type="molecule type" value="Genomic_DNA"/>
</dbReference>
<sequence>MSGIINKIKEAVHSDNSAHHGAPEGTAGPHNSHVANAADPRVDSDMDGSHRKVAGHGEHGSGHAAYGGGHPEAYTLGGNPTGTHAGTHTGTHTSNTHGTSEGAYGPHGSRAANALDPRVDSDRDGSHNTGYNTHSTGNTFGSTGTHGTYTTGNTFGSSNTHGTSEGAYSPHGSRAANALDPRVDSDRDGSRTAGNTTGTHNTGTFGTIGTHDRQNHPFSSNTHSNAAGSGHTGVTGTHGAPTGTHGPHDSRAANAVDPRVDSDRDGRANLGHHSGPGPAPNTAGPHSSDMANKLDPRVDSDLDGSKTVGGNKTYQQQPHTSNLAHKDPTDAAQVPPSVLRKSVGEPVIEHADHGHHRERRNSIKTHQETYSGI</sequence>
<gene>
    <name evidence="2" type="ORF">B0H65DRAFT_94602</name>
</gene>
<proteinExistence type="predicted"/>
<evidence type="ECO:0000256" key="1">
    <source>
        <dbReference type="SAM" id="MobiDB-lite"/>
    </source>
</evidence>
<protein>
    <recommendedName>
        <fullName evidence="4">Cell surface protein</fullName>
    </recommendedName>
</protein>
<feature type="compositionally biased region" description="Basic residues" evidence="1">
    <location>
        <begin position="353"/>
        <end position="363"/>
    </location>
</feature>
<feature type="compositionally biased region" description="Polar residues" evidence="1">
    <location>
        <begin position="308"/>
        <end position="323"/>
    </location>
</feature>
<feature type="compositionally biased region" description="Basic and acidic residues" evidence="1">
    <location>
        <begin position="181"/>
        <end position="190"/>
    </location>
</feature>
<evidence type="ECO:0008006" key="4">
    <source>
        <dbReference type="Google" id="ProtNLM"/>
    </source>
</evidence>
<dbReference type="RefSeq" id="XP_062683935.1">
    <property type="nucleotide sequence ID" value="XM_062831592.1"/>
</dbReference>
<accession>A0AAE0JJ62</accession>
<feature type="compositionally biased region" description="Basic and acidic residues" evidence="1">
    <location>
        <begin position="40"/>
        <end position="61"/>
    </location>
</feature>
<name>A0AAE0JJ62_9PEZI</name>
<reference evidence="2" key="2">
    <citation type="submission" date="2023-06" db="EMBL/GenBank/DDBJ databases">
        <authorList>
            <consortium name="Lawrence Berkeley National Laboratory"/>
            <person name="Haridas S."/>
            <person name="Hensen N."/>
            <person name="Bonometti L."/>
            <person name="Westerberg I."/>
            <person name="Brannstrom I.O."/>
            <person name="Guillou S."/>
            <person name="Cros-Aarteil S."/>
            <person name="Calhoun S."/>
            <person name="Kuo A."/>
            <person name="Mondo S."/>
            <person name="Pangilinan J."/>
            <person name="Riley R."/>
            <person name="Labutti K."/>
            <person name="Andreopoulos B."/>
            <person name="Lipzen A."/>
            <person name="Chen C."/>
            <person name="Yanf M."/>
            <person name="Daum C."/>
            <person name="Ng V."/>
            <person name="Clum A."/>
            <person name="Steindorff A."/>
            <person name="Ohm R."/>
            <person name="Martin F."/>
            <person name="Silar P."/>
            <person name="Natvig D."/>
            <person name="Lalanne C."/>
            <person name="Gautier V."/>
            <person name="Ament-Velasquez S.L."/>
            <person name="Kruys A."/>
            <person name="Hutchinson M.I."/>
            <person name="Powell A.J."/>
            <person name="Barry K."/>
            <person name="Miller A.N."/>
            <person name="Grigoriev I.V."/>
            <person name="Debuchy R."/>
            <person name="Gladieux P."/>
            <person name="Thoren M.H."/>
            <person name="Johannesson H."/>
        </authorList>
    </citation>
    <scope>NUCLEOTIDE SEQUENCE</scope>
    <source>
        <strain evidence="2">CBS 560.94</strain>
    </source>
</reference>
<evidence type="ECO:0000313" key="2">
    <source>
        <dbReference type="EMBL" id="KAK3350640.1"/>
    </source>
</evidence>
<keyword evidence="3" id="KW-1185">Reference proteome</keyword>